<evidence type="ECO:0000256" key="5">
    <source>
        <dbReference type="ARBA" id="ARBA00023239"/>
    </source>
</evidence>
<dbReference type="PANTHER" id="PTHR43622">
    <property type="entry name" value="3-DEHYDROQUINATE SYNTHASE"/>
    <property type="match status" value="1"/>
</dbReference>
<sequence>MNIFNCCEKELQLQSCKINETTFYYTMDTSDEITIKSYNKNYNVIYKNDIDQIMNIYNANDFIIIDKNVFELYKNILSKIDQKYYYIFNAIEDNKNIHSILSIIDLLYELKMTKKNKLIVIGGGITQDICGFLSAIYKRGLSWVYIPTTLLSMTDSCIGSKVNINYNTKNLLGLFYAPDQIIIYEQFLSTLHHDDIISGLSEALKISLIGGYKTYNYFIENMNSGLFLNIIKMASVIKKMIIEKDELEKNERKVLNYGHTFGHALEIVSKYDIPHGIAVLFGMIMINKLFYHDKYDDINKYMFDMIPQKFTQLNLSYDTFIDCILNDKKNDGDNICFIILENIGETRIIYKKLGEINDKLQNIFHTFF</sequence>
<keyword evidence="6" id="KW-0170">Cobalt</keyword>
<feature type="domain" description="3-dehydroquinate synthase N-terminal" evidence="7">
    <location>
        <begin position="88"/>
        <end position="196"/>
    </location>
</feature>
<dbReference type="Pfam" id="PF01761">
    <property type="entry name" value="DHQ_synthase"/>
    <property type="match status" value="1"/>
</dbReference>
<dbReference type="GO" id="GO:0009073">
    <property type="term" value="P:aromatic amino acid family biosynthetic process"/>
    <property type="evidence" value="ECO:0007669"/>
    <property type="project" value="InterPro"/>
</dbReference>
<feature type="domain" description="3-dehydroquinate synthase C-terminal" evidence="8">
    <location>
        <begin position="199"/>
        <end position="330"/>
    </location>
</feature>
<evidence type="ECO:0000256" key="1">
    <source>
        <dbReference type="ARBA" id="ARBA00001911"/>
    </source>
</evidence>
<dbReference type="PANTHER" id="PTHR43622:SF1">
    <property type="entry name" value="3-DEHYDROQUINATE SYNTHASE"/>
    <property type="match status" value="1"/>
</dbReference>
<dbReference type="GO" id="GO:0003856">
    <property type="term" value="F:3-dehydroquinate synthase activity"/>
    <property type="evidence" value="ECO:0007669"/>
    <property type="project" value="TreeGrafter"/>
</dbReference>
<dbReference type="Gene3D" id="3.40.50.1970">
    <property type="match status" value="1"/>
</dbReference>
<comment type="cofactor">
    <cofactor evidence="2">
        <name>Co(2+)</name>
        <dbReference type="ChEBI" id="CHEBI:48828"/>
    </cofactor>
</comment>
<evidence type="ECO:0000259" key="7">
    <source>
        <dbReference type="Pfam" id="PF01761"/>
    </source>
</evidence>
<dbReference type="InterPro" id="IPR056179">
    <property type="entry name" value="DHQS_C"/>
</dbReference>
<dbReference type="PIRSF" id="PIRSF001455">
    <property type="entry name" value="DHQ_synth"/>
    <property type="match status" value="1"/>
</dbReference>
<keyword evidence="5" id="KW-0456">Lyase</keyword>
<dbReference type="CDD" id="cd08195">
    <property type="entry name" value="DHQS"/>
    <property type="match status" value="1"/>
</dbReference>
<reference evidence="9" key="1">
    <citation type="journal article" date="2020" name="Nature">
        <title>Giant virus diversity and host interactions through global metagenomics.</title>
        <authorList>
            <person name="Schulz F."/>
            <person name="Roux S."/>
            <person name="Paez-Espino D."/>
            <person name="Jungbluth S."/>
            <person name="Walsh D.A."/>
            <person name="Denef V.J."/>
            <person name="McMahon K.D."/>
            <person name="Konstantinidis K.T."/>
            <person name="Eloe-Fadrosh E.A."/>
            <person name="Kyrpides N.C."/>
            <person name="Woyke T."/>
        </authorList>
    </citation>
    <scope>NUCLEOTIDE SEQUENCE</scope>
    <source>
        <strain evidence="9">GVMAG-M-3300023184-184</strain>
    </source>
</reference>
<evidence type="ECO:0000259" key="8">
    <source>
        <dbReference type="Pfam" id="PF24621"/>
    </source>
</evidence>
<dbReference type="SUPFAM" id="SSF56796">
    <property type="entry name" value="Dehydroquinate synthase-like"/>
    <property type="match status" value="1"/>
</dbReference>
<organism evidence="9">
    <name type="scientific">viral metagenome</name>
    <dbReference type="NCBI Taxonomy" id="1070528"/>
    <lineage>
        <taxon>unclassified sequences</taxon>
        <taxon>metagenomes</taxon>
        <taxon>organismal metagenomes</taxon>
    </lineage>
</organism>
<dbReference type="GO" id="GO:0046872">
    <property type="term" value="F:metal ion binding"/>
    <property type="evidence" value="ECO:0007669"/>
    <property type="project" value="UniProtKB-KW"/>
</dbReference>
<protein>
    <submittedName>
        <fullName evidence="9">Uncharacterized protein</fullName>
    </submittedName>
</protein>
<dbReference type="InterPro" id="IPR030963">
    <property type="entry name" value="DHQ_synth_fam"/>
</dbReference>
<dbReference type="Pfam" id="PF24621">
    <property type="entry name" value="DHQS_C"/>
    <property type="match status" value="1"/>
</dbReference>
<keyword evidence="4" id="KW-0520">NAD</keyword>
<keyword evidence="3" id="KW-0479">Metal-binding</keyword>
<comment type="cofactor">
    <cofactor evidence="1">
        <name>NAD(+)</name>
        <dbReference type="ChEBI" id="CHEBI:57540"/>
    </cofactor>
</comment>
<dbReference type="AlphaFoldDB" id="A0A6C0I101"/>
<proteinExistence type="predicted"/>
<name>A0A6C0I101_9ZZZZ</name>
<dbReference type="EMBL" id="MN740057">
    <property type="protein sequence ID" value="QHT86036.1"/>
    <property type="molecule type" value="Genomic_DNA"/>
</dbReference>
<evidence type="ECO:0000256" key="6">
    <source>
        <dbReference type="ARBA" id="ARBA00023285"/>
    </source>
</evidence>
<dbReference type="InterPro" id="IPR050071">
    <property type="entry name" value="Dehydroquinate_synthase"/>
</dbReference>
<evidence type="ECO:0000256" key="3">
    <source>
        <dbReference type="ARBA" id="ARBA00022723"/>
    </source>
</evidence>
<accession>A0A6C0I101</accession>
<dbReference type="InterPro" id="IPR030960">
    <property type="entry name" value="DHQS/DOIS_N"/>
</dbReference>
<dbReference type="Gene3D" id="1.20.1090.10">
    <property type="entry name" value="Dehydroquinate synthase-like - alpha domain"/>
    <property type="match status" value="1"/>
</dbReference>
<evidence type="ECO:0000256" key="4">
    <source>
        <dbReference type="ARBA" id="ARBA00023027"/>
    </source>
</evidence>
<evidence type="ECO:0000256" key="2">
    <source>
        <dbReference type="ARBA" id="ARBA00001941"/>
    </source>
</evidence>
<evidence type="ECO:0000313" key="9">
    <source>
        <dbReference type="EMBL" id="QHT86036.1"/>
    </source>
</evidence>